<dbReference type="PROSITE" id="PS51682">
    <property type="entry name" value="SAM_OMT_I"/>
    <property type="match status" value="1"/>
</dbReference>
<gene>
    <name evidence="4" type="ordered locus">HCH_04348</name>
</gene>
<dbReference type="GO" id="GO:0008757">
    <property type="term" value="F:S-adenosylmethionine-dependent methyltransferase activity"/>
    <property type="evidence" value="ECO:0007669"/>
    <property type="project" value="TreeGrafter"/>
</dbReference>
<dbReference type="STRING" id="349521.HCH_04348"/>
<dbReference type="OrthoDB" id="9799672at2"/>
<dbReference type="KEGG" id="hch:HCH_04348"/>
<evidence type="ECO:0000256" key="2">
    <source>
        <dbReference type="ARBA" id="ARBA00022679"/>
    </source>
</evidence>
<reference evidence="4 5" key="1">
    <citation type="journal article" date="2005" name="Nucleic Acids Res.">
        <title>Genomic blueprint of Hahella chejuensis, a marine microbe producing an algicidal agent.</title>
        <authorList>
            <person name="Jeong H."/>
            <person name="Yim J.H."/>
            <person name="Lee C."/>
            <person name="Choi S.-H."/>
            <person name="Park Y.K."/>
            <person name="Yoon S.H."/>
            <person name="Hur C.-G."/>
            <person name="Kang H.-Y."/>
            <person name="Kim D."/>
            <person name="Lee H.H."/>
            <person name="Park K.H."/>
            <person name="Park S.-H."/>
            <person name="Park H.-S."/>
            <person name="Lee H.K."/>
            <person name="Oh T.K."/>
            <person name="Kim J.F."/>
        </authorList>
    </citation>
    <scope>NUCLEOTIDE SEQUENCE [LARGE SCALE GENOMIC DNA]</scope>
    <source>
        <strain evidence="4 5">KCTC 2396</strain>
    </source>
</reference>
<evidence type="ECO:0000313" key="5">
    <source>
        <dbReference type="Proteomes" id="UP000000238"/>
    </source>
</evidence>
<dbReference type="InterPro" id="IPR002935">
    <property type="entry name" value="SAM_O-MeTrfase"/>
</dbReference>
<dbReference type="Pfam" id="PF01596">
    <property type="entry name" value="Methyltransf_3"/>
    <property type="match status" value="1"/>
</dbReference>
<dbReference type="EMBL" id="CP000155">
    <property type="protein sequence ID" value="ABC31054.1"/>
    <property type="molecule type" value="Genomic_DNA"/>
</dbReference>
<organism evidence="4 5">
    <name type="scientific">Hahella chejuensis (strain KCTC 2396)</name>
    <dbReference type="NCBI Taxonomy" id="349521"/>
    <lineage>
        <taxon>Bacteria</taxon>
        <taxon>Pseudomonadati</taxon>
        <taxon>Pseudomonadota</taxon>
        <taxon>Gammaproteobacteria</taxon>
        <taxon>Oceanospirillales</taxon>
        <taxon>Hahellaceae</taxon>
        <taxon>Hahella</taxon>
    </lineage>
</organism>
<evidence type="ECO:0000256" key="1">
    <source>
        <dbReference type="ARBA" id="ARBA00022603"/>
    </source>
</evidence>
<accession>Q2SE70</accession>
<dbReference type="PANTHER" id="PTHR10509:SF14">
    <property type="entry name" value="CAFFEOYL-COA O-METHYLTRANSFERASE 3-RELATED"/>
    <property type="match status" value="1"/>
</dbReference>
<evidence type="ECO:0000256" key="3">
    <source>
        <dbReference type="ARBA" id="ARBA00022691"/>
    </source>
</evidence>
<dbReference type="InterPro" id="IPR050362">
    <property type="entry name" value="Cation-dep_OMT"/>
</dbReference>
<dbReference type="SUPFAM" id="SSF53335">
    <property type="entry name" value="S-adenosyl-L-methionine-dependent methyltransferases"/>
    <property type="match status" value="1"/>
</dbReference>
<dbReference type="AlphaFoldDB" id="Q2SE70"/>
<dbReference type="HOGENOM" id="CLU_067676_5_1_6"/>
<dbReference type="RefSeq" id="WP_011398121.1">
    <property type="nucleotide sequence ID" value="NC_007645.1"/>
</dbReference>
<sequence>MSKQTLNMNDSLYQYLQVTGVRESKVLHALRDETNRHEMARMQIAPEQGQFLTLLTKLTGSRKAIEVGTFTGYSAICIAEGLPKDGKLICCDVSEEWTSIARRYWCLAGLTDRIDLRLAPAMETLNKLLDEGHARTFDFAFIDADKTNYDNYYEACLRLLRPGGLIAVDNVLWDGRVADPTEQDDDTCAIRALNEKLMRDKRIDYSMVPIADGVSLARKK</sequence>
<dbReference type="CDD" id="cd02440">
    <property type="entry name" value="AdoMet_MTases"/>
    <property type="match status" value="1"/>
</dbReference>
<keyword evidence="3" id="KW-0949">S-adenosyl-L-methionine</keyword>
<dbReference type="GO" id="GO:0032259">
    <property type="term" value="P:methylation"/>
    <property type="evidence" value="ECO:0007669"/>
    <property type="project" value="UniProtKB-KW"/>
</dbReference>
<dbReference type="Gene3D" id="3.40.50.150">
    <property type="entry name" value="Vaccinia Virus protein VP39"/>
    <property type="match status" value="1"/>
</dbReference>
<evidence type="ECO:0000313" key="4">
    <source>
        <dbReference type="EMBL" id="ABC31054.1"/>
    </source>
</evidence>
<name>Q2SE70_HAHCH</name>
<dbReference type="PANTHER" id="PTHR10509">
    <property type="entry name" value="O-METHYLTRANSFERASE-RELATED"/>
    <property type="match status" value="1"/>
</dbReference>
<protein>
    <submittedName>
        <fullName evidence="4">Predicted O-methyltransferase</fullName>
    </submittedName>
</protein>
<keyword evidence="1 4" id="KW-0489">Methyltransferase</keyword>
<dbReference type="eggNOG" id="COG4122">
    <property type="taxonomic scope" value="Bacteria"/>
</dbReference>
<dbReference type="GO" id="GO:0008171">
    <property type="term" value="F:O-methyltransferase activity"/>
    <property type="evidence" value="ECO:0007669"/>
    <property type="project" value="InterPro"/>
</dbReference>
<dbReference type="Proteomes" id="UP000000238">
    <property type="component" value="Chromosome"/>
</dbReference>
<keyword evidence="2 4" id="KW-0808">Transferase</keyword>
<keyword evidence="5" id="KW-1185">Reference proteome</keyword>
<proteinExistence type="predicted"/>
<dbReference type="InterPro" id="IPR029063">
    <property type="entry name" value="SAM-dependent_MTases_sf"/>
</dbReference>